<dbReference type="GO" id="GO:0016020">
    <property type="term" value="C:membrane"/>
    <property type="evidence" value="ECO:0007669"/>
    <property type="project" value="UniProtKB-SubCell"/>
</dbReference>
<reference evidence="9" key="1">
    <citation type="journal article" date="2023" name="Int. J. Syst. Evol. Microbiol.">
        <title>Collibacillus ludicampi gen. nov., sp. nov., a new soil bacterium of the family Alicyclobacillaceae.</title>
        <authorList>
            <person name="Jojima T."/>
            <person name="Ioku Y."/>
            <person name="Fukuta Y."/>
            <person name="Shirasaka N."/>
            <person name="Matsumura Y."/>
            <person name="Mori M."/>
        </authorList>
    </citation>
    <scope>NUCLEOTIDE SEQUENCE</scope>
    <source>
        <strain evidence="9">TP075</strain>
    </source>
</reference>
<dbReference type="Pfam" id="PF00324">
    <property type="entry name" value="AA_permease"/>
    <property type="match status" value="1"/>
</dbReference>
<feature type="transmembrane region" description="Helical" evidence="7">
    <location>
        <begin position="131"/>
        <end position="151"/>
    </location>
</feature>
<protein>
    <submittedName>
        <fullName evidence="9">Amino acid permease YtnA</fullName>
    </submittedName>
</protein>
<accession>A0AAV4LB64</accession>
<feature type="transmembrane region" description="Helical" evidence="7">
    <location>
        <begin position="290"/>
        <end position="313"/>
    </location>
</feature>
<proteinExistence type="predicted"/>
<dbReference type="Proteomes" id="UP001057291">
    <property type="component" value="Unassembled WGS sequence"/>
</dbReference>
<feature type="transmembrane region" description="Helical" evidence="7">
    <location>
        <begin position="437"/>
        <end position="453"/>
    </location>
</feature>
<dbReference type="AlphaFoldDB" id="A0AAV4LB64"/>
<gene>
    <name evidence="9" type="primary">ytnA_1</name>
    <name evidence="9" type="ORF">DNHGIG_04700</name>
</gene>
<feature type="transmembrane region" description="Helical" evidence="7">
    <location>
        <begin position="249"/>
        <end position="270"/>
    </location>
</feature>
<feature type="transmembrane region" description="Helical" evidence="7">
    <location>
        <begin position="206"/>
        <end position="228"/>
    </location>
</feature>
<feature type="transmembrane region" description="Helical" evidence="7">
    <location>
        <begin position="163"/>
        <end position="186"/>
    </location>
</feature>
<evidence type="ECO:0000256" key="5">
    <source>
        <dbReference type="ARBA" id="ARBA00022989"/>
    </source>
</evidence>
<dbReference type="PANTHER" id="PTHR43495">
    <property type="entry name" value="GABA PERMEASE"/>
    <property type="match status" value="1"/>
</dbReference>
<evidence type="ECO:0000256" key="7">
    <source>
        <dbReference type="SAM" id="Phobius"/>
    </source>
</evidence>
<keyword evidence="5 7" id="KW-1133">Transmembrane helix</keyword>
<keyword evidence="6 7" id="KW-0472">Membrane</keyword>
<name>A0AAV4LB64_9BACL</name>
<evidence type="ECO:0000256" key="4">
    <source>
        <dbReference type="ARBA" id="ARBA00022970"/>
    </source>
</evidence>
<keyword evidence="3 7" id="KW-0812">Transmembrane</keyword>
<feature type="transmembrane region" description="Helical" evidence="7">
    <location>
        <begin position="410"/>
        <end position="431"/>
    </location>
</feature>
<feature type="domain" description="Amino acid permease/ SLC12A" evidence="8">
    <location>
        <begin position="26"/>
        <end position="461"/>
    </location>
</feature>
<organism evidence="9 10">
    <name type="scientific">Collibacillus ludicampi</name>
    <dbReference type="NCBI Taxonomy" id="2771369"/>
    <lineage>
        <taxon>Bacteria</taxon>
        <taxon>Bacillati</taxon>
        <taxon>Bacillota</taxon>
        <taxon>Bacilli</taxon>
        <taxon>Bacillales</taxon>
        <taxon>Alicyclobacillaceae</taxon>
        <taxon>Collibacillus</taxon>
    </lineage>
</organism>
<evidence type="ECO:0000256" key="3">
    <source>
        <dbReference type="ARBA" id="ARBA00022692"/>
    </source>
</evidence>
<evidence type="ECO:0000259" key="8">
    <source>
        <dbReference type="Pfam" id="PF00324"/>
    </source>
</evidence>
<feature type="transmembrane region" description="Helical" evidence="7">
    <location>
        <begin position="26"/>
        <end position="44"/>
    </location>
</feature>
<comment type="caution">
    <text evidence="9">The sequence shown here is derived from an EMBL/GenBank/DDBJ whole genome shotgun (WGS) entry which is preliminary data.</text>
</comment>
<sequence length="463" mass="50802">MAMIEREGSVEMESEGLRRSLSNRQIQMLAIGGVIGVGLFYGSAPSVKLAGPGVVVDFVICGILAAIVMRALGEMTVEKPVAGSFSHYAGELLGSQIGYVTSGMWWFYWVATVMSELAAIGKLLQFWFPSFPAWIPGLIALILFTFSNLLAVRIFGEVEYWFAVLKVSAVIVFMFFGGLIILTGVYNQGQAVGLTNLWVNDGFLPHGWLGVLAAISLVVQAYSGIETLAVEAGESYDPGTTIRQAFKTVTVRISIFYIGSILIMLCAFPWNYLIEHTGSPYVLMFSKIGIPVAAGLVNLIIILSGLSSCNTGLYGGSRMLFSMAHKGYYSSNFTKLNRNQVPHISVWATAAMISIGIIITYLAPDDVYVWITSASAFASLWTWGVILVCELVFRRRAKAENKFLQYPMPFWPILPVIGLLLLAISVIAIATSPLTRVSVYGGVVWLIILWLYYRVSVKRRLNT</sequence>
<keyword evidence="2" id="KW-0813">Transport</keyword>
<keyword evidence="4" id="KW-0029">Amino-acid transport</keyword>
<dbReference type="PIRSF" id="PIRSF006060">
    <property type="entry name" value="AA_transporter"/>
    <property type="match status" value="1"/>
</dbReference>
<feature type="transmembrane region" description="Helical" evidence="7">
    <location>
        <begin position="368"/>
        <end position="389"/>
    </location>
</feature>
<comment type="subcellular location">
    <subcellularLocation>
        <location evidence="1">Membrane</location>
        <topology evidence="1">Multi-pass membrane protein</topology>
    </subcellularLocation>
</comment>
<evidence type="ECO:0000256" key="2">
    <source>
        <dbReference type="ARBA" id="ARBA00022448"/>
    </source>
</evidence>
<evidence type="ECO:0000313" key="9">
    <source>
        <dbReference type="EMBL" id="GIM44921.1"/>
    </source>
</evidence>
<dbReference type="FunFam" id="1.20.1740.10:FF:000001">
    <property type="entry name" value="Amino acid permease"/>
    <property type="match status" value="1"/>
</dbReference>
<feature type="transmembrane region" description="Helical" evidence="7">
    <location>
        <begin position="50"/>
        <end position="72"/>
    </location>
</feature>
<evidence type="ECO:0000256" key="1">
    <source>
        <dbReference type="ARBA" id="ARBA00004141"/>
    </source>
</evidence>
<feature type="transmembrane region" description="Helical" evidence="7">
    <location>
        <begin position="344"/>
        <end position="362"/>
    </location>
</feature>
<dbReference type="InterPro" id="IPR004841">
    <property type="entry name" value="AA-permease/SLC12A_dom"/>
</dbReference>
<keyword evidence="10" id="KW-1185">Reference proteome</keyword>
<evidence type="ECO:0000313" key="10">
    <source>
        <dbReference type="Proteomes" id="UP001057291"/>
    </source>
</evidence>
<dbReference type="GO" id="GO:0006865">
    <property type="term" value="P:amino acid transport"/>
    <property type="evidence" value="ECO:0007669"/>
    <property type="project" value="UniProtKB-KW"/>
</dbReference>
<dbReference type="EMBL" id="BOQE01000001">
    <property type="protein sequence ID" value="GIM44921.1"/>
    <property type="molecule type" value="Genomic_DNA"/>
</dbReference>
<dbReference type="Gene3D" id="1.20.1740.10">
    <property type="entry name" value="Amino acid/polyamine transporter I"/>
    <property type="match status" value="1"/>
</dbReference>
<dbReference type="PANTHER" id="PTHR43495:SF5">
    <property type="entry name" value="GAMMA-AMINOBUTYRIC ACID PERMEASE"/>
    <property type="match status" value="1"/>
</dbReference>
<dbReference type="GO" id="GO:0055085">
    <property type="term" value="P:transmembrane transport"/>
    <property type="evidence" value="ECO:0007669"/>
    <property type="project" value="InterPro"/>
</dbReference>
<evidence type="ECO:0000256" key="6">
    <source>
        <dbReference type="ARBA" id="ARBA00023136"/>
    </source>
</evidence>